<protein>
    <recommendedName>
        <fullName evidence="1">DUF7746 domain-containing protein</fullName>
    </recommendedName>
</protein>
<gene>
    <name evidence="2" type="ORF">T459_01586</name>
</gene>
<dbReference type="InterPro" id="IPR056648">
    <property type="entry name" value="DUF7746"/>
</dbReference>
<evidence type="ECO:0000313" key="3">
    <source>
        <dbReference type="Proteomes" id="UP000222542"/>
    </source>
</evidence>
<dbReference type="PANTHER" id="PTHR33054:SF11">
    <property type="match status" value="1"/>
</dbReference>
<proteinExistence type="predicted"/>
<sequence length="94" mass="11021">MQENYNVNNIYEWNTDDCSEYNIMSKLQQMKMVAIAYRTAHNCLDQLITHVLIARFTGQLKGWWDSHHLSEKDKKNIFQSVRVDSLGESILKDG</sequence>
<dbReference type="Proteomes" id="UP000222542">
    <property type="component" value="Unassembled WGS sequence"/>
</dbReference>
<dbReference type="Gramene" id="PHT93704">
    <property type="protein sequence ID" value="PHT93704"/>
    <property type="gene ID" value="T459_01586"/>
</dbReference>
<dbReference type="PANTHER" id="PTHR33054">
    <property type="entry name" value="CCHC-TYPE DOMAIN-CONTAINING PROTEIN"/>
    <property type="match status" value="1"/>
</dbReference>
<reference evidence="2 3" key="1">
    <citation type="journal article" date="2014" name="Nat. Genet.">
        <title>Genome sequence of the hot pepper provides insights into the evolution of pungency in Capsicum species.</title>
        <authorList>
            <person name="Kim S."/>
            <person name="Park M."/>
            <person name="Yeom S.I."/>
            <person name="Kim Y.M."/>
            <person name="Lee J.M."/>
            <person name="Lee H.A."/>
            <person name="Seo E."/>
            <person name="Choi J."/>
            <person name="Cheong K."/>
            <person name="Kim K.T."/>
            <person name="Jung K."/>
            <person name="Lee G.W."/>
            <person name="Oh S.K."/>
            <person name="Bae C."/>
            <person name="Kim S.B."/>
            <person name="Lee H.Y."/>
            <person name="Kim S.Y."/>
            <person name="Kim M.S."/>
            <person name="Kang B.C."/>
            <person name="Jo Y.D."/>
            <person name="Yang H.B."/>
            <person name="Jeong H.J."/>
            <person name="Kang W.H."/>
            <person name="Kwon J.K."/>
            <person name="Shin C."/>
            <person name="Lim J.Y."/>
            <person name="Park J.H."/>
            <person name="Huh J.H."/>
            <person name="Kim J.S."/>
            <person name="Kim B.D."/>
            <person name="Cohen O."/>
            <person name="Paran I."/>
            <person name="Suh M.C."/>
            <person name="Lee S.B."/>
            <person name="Kim Y.K."/>
            <person name="Shin Y."/>
            <person name="Noh S.J."/>
            <person name="Park J."/>
            <person name="Seo Y.S."/>
            <person name="Kwon S.Y."/>
            <person name="Kim H.A."/>
            <person name="Park J.M."/>
            <person name="Kim H.J."/>
            <person name="Choi S.B."/>
            <person name="Bosland P.W."/>
            <person name="Reeves G."/>
            <person name="Jo S.H."/>
            <person name="Lee B.W."/>
            <person name="Cho H.T."/>
            <person name="Choi H.S."/>
            <person name="Lee M.S."/>
            <person name="Yu Y."/>
            <person name="Do Choi Y."/>
            <person name="Park B.S."/>
            <person name="van Deynze A."/>
            <person name="Ashrafi H."/>
            <person name="Hill T."/>
            <person name="Kim W.T."/>
            <person name="Pai H.S."/>
            <person name="Ahn H.K."/>
            <person name="Yeam I."/>
            <person name="Giovannoni J.J."/>
            <person name="Rose J.K."/>
            <person name="Sorensen I."/>
            <person name="Lee S.J."/>
            <person name="Kim R.W."/>
            <person name="Choi I.Y."/>
            <person name="Choi B.S."/>
            <person name="Lim J.S."/>
            <person name="Lee Y.H."/>
            <person name="Choi D."/>
        </authorList>
    </citation>
    <scope>NUCLEOTIDE SEQUENCE [LARGE SCALE GENOMIC DNA]</scope>
    <source>
        <strain evidence="3">cv. CM334</strain>
    </source>
</reference>
<dbReference type="OMA" id="CSEYNIM"/>
<feature type="domain" description="DUF7746" evidence="1">
    <location>
        <begin position="5"/>
        <end position="80"/>
    </location>
</feature>
<evidence type="ECO:0000313" key="2">
    <source>
        <dbReference type="EMBL" id="PHT93704.1"/>
    </source>
</evidence>
<keyword evidence="3" id="KW-1185">Reference proteome</keyword>
<dbReference type="EMBL" id="AYRZ02000001">
    <property type="protein sequence ID" value="PHT93704.1"/>
    <property type="molecule type" value="Genomic_DNA"/>
</dbReference>
<reference evidence="2 3" key="2">
    <citation type="journal article" date="2017" name="Genome Biol.">
        <title>New reference genome sequences of hot pepper reveal the massive evolution of plant disease-resistance genes by retroduplication.</title>
        <authorList>
            <person name="Kim S."/>
            <person name="Park J."/>
            <person name="Yeom S.I."/>
            <person name="Kim Y.M."/>
            <person name="Seo E."/>
            <person name="Kim K.T."/>
            <person name="Kim M.S."/>
            <person name="Lee J.M."/>
            <person name="Cheong K."/>
            <person name="Shin H.S."/>
            <person name="Kim S.B."/>
            <person name="Han K."/>
            <person name="Lee J."/>
            <person name="Park M."/>
            <person name="Lee H.A."/>
            <person name="Lee H.Y."/>
            <person name="Lee Y."/>
            <person name="Oh S."/>
            <person name="Lee J.H."/>
            <person name="Choi E."/>
            <person name="Choi E."/>
            <person name="Lee S.E."/>
            <person name="Jeon J."/>
            <person name="Kim H."/>
            <person name="Choi G."/>
            <person name="Song H."/>
            <person name="Lee J."/>
            <person name="Lee S.C."/>
            <person name="Kwon J.K."/>
            <person name="Lee H.Y."/>
            <person name="Koo N."/>
            <person name="Hong Y."/>
            <person name="Kim R.W."/>
            <person name="Kang W.H."/>
            <person name="Huh J.H."/>
            <person name="Kang B.C."/>
            <person name="Yang T.J."/>
            <person name="Lee Y.H."/>
            <person name="Bennetzen J.L."/>
            <person name="Choi D."/>
        </authorList>
    </citation>
    <scope>NUCLEOTIDE SEQUENCE [LARGE SCALE GENOMIC DNA]</scope>
    <source>
        <strain evidence="3">cv. CM334</strain>
    </source>
</reference>
<comment type="caution">
    <text evidence="2">The sequence shown here is derived from an EMBL/GenBank/DDBJ whole genome shotgun (WGS) entry which is preliminary data.</text>
</comment>
<evidence type="ECO:0000259" key="1">
    <source>
        <dbReference type="Pfam" id="PF24925"/>
    </source>
</evidence>
<accession>A0A2G3AHK7</accession>
<name>A0A2G3AHK7_CAPAN</name>
<dbReference type="Pfam" id="PF24925">
    <property type="entry name" value="DUF7746"/>
    <property type="match status" value="1"/>
</dbReference>
<organism evidence="2 3">
    <name type="scientific">Capsicum annuum</name>
    <name type="common">Capsicum pepper</name>
    <dbReference type="NCBI Taxonomy" id="4072"/>
    <lineage>
        <taxon>Eukaryota</taxon>
        <taxon>Viridiplantae</taxon>
        <taxon>Streptophyta</taxon>
        <taxon>Embryophyta</taxon>
        <taxon>Tracheophyta</taxon>
        <taxon>Spermatophyta</taxon>
        <taxon>Magnoliopsida</taxon>
        <taxon>eudicotyledons</taxon>
        <taxon>Gunneridae</taxon>
        <taxon>Pentapetalae</taxon>
        <taxon>asterids</taxon>
        <taxon>lamiids</taxon>
        <taxon>Solanales</taxon>
        <taxon>Solanaceae</taxon>
        <taxon>Solanoideae</taxon>
        <taxon>Capsiceae</taxon>
        <taxon>Capsicum</taxon>
    </lineage>
</organism>
<dbReference type="AlphaFoldDB" id="A0A2G3AHK7"/>